<dbReference type="GO" id="GO:0000981">
    <property type="term" value="F:DNA-binding transcription factor activity, RNA polymerase II-specific"/>
    <property type="evidence" value="ECO:0007669"/>
    <property type="project" value="InterPro"/>
</dbReference>
<reference evidence="6" key="3">
    <citation type="submission" date="2018-08" db="EMBL/GenBank/DDBJ databases">
        <authorList>
            <person name="Guldener U."/>
        </authorList>
    </citation>
    <scope>NUCLEOTIDE SEQUENCE</scope>
    <source>
        <strain evidence="6">UB2</strain>
    </source>
</reference>
<dbReference type="Proteomes" id="UP000179920">
    <property type="component" value="Chromosome XX"/>
</dbReference>
<proteinExistence type="predicted"/>
<feature type="domain" description="Zn(2)-C6 fungal-type" evidence="4">
    <location>
        <begin position="24"/>
        <end position="57"/>
    </location>
</feature>
<feature type="region of interest" description="Disordered" evidence="3">
    <location>
        <begin position="718"/>
        <end position="740"/>
    </location>
</feature>
<organism evidence="5 7">
    <name type="scientific">Ustilago bromivora</name>
    <dbReference type="NCBI Taxonomy" id="307758"/>
    <lineage>
        <taxon>Eukaryota</taxon>
        <taxon>Fungi</taxon>
        <taxon>Dikarya</taxon>
        <taxon>Basidiomycota</taxon>
        <taxon>Ustilaginomycotina</taxon>
        <taxon>Ustilaginomycetes</taxon>
        <taxon>Ustilaginales</taxon>
        <taxon>Ustilaginaceae</taxon>
        <taxon>Ustilago</taxon>
    </lineage>
</organism>
<evidence type="ECO:0000313" key="5">
    <source>
        <dbReference type="EMBL" id="SAM85984.1"/>
    </source>
</evidence>
<evidence type="ECO:0000313" key="6">
    <source>
        <dbReference type="EMBL" id="SYW80565.1"/>
    </source>
</evidence>
<dbReference type="Gene3D" id="4.10.240.10">
    <property type="entry name" value="Zn(2)-C6 fungal-type DNA-binding domain"/>
    <property type="match status" value="1"/>
</dbReference>
<dbReference type="PROSITE" id="PS50048">
    <property type="entry name" value="ZN2_CY6_FUNGAL_2"/>
    <property type="match status" value="1"/>
</dbReference>
<evidence type="ECO:0000259" key="4">
    <source>
        <dbReference type="PROSITE" id="PS50048"/>
    </source>
</evidence>
<evidence type="ECO:0000313" key="7">
    <source>
        <dbReference type="Proteomes" id="UP000179920"/>
    </source>
</evidence>
<accession>A0A1K0HLF7</accession>
<dbReference type="PANTHER" id="PTHR31001:SF40">
    <property type="entry name" value="ZN(II)2CYS6 TRANSCRIPTION FACTOR (EUROFUNG)"/>
    <property type="match status" value="1"/>
</dbReference>
<dbReference type="SMART" id="SM00066">
    <property type="entry name" value="GAL4"/>
    <property type="match status" value="1"/>
</dbReference>
<dbReference type="EMBL" id="LT558136">
    <property type="protein sequence ID" value="SAM85984.1"/>
    <property type="molecule type" value="Genomic_DNA"/>
</dbReference>
<evidence type="ECO:0000313" key="8">
    <source>
        <dbReference type="Proteomes" id="UP000658997"/>
    </source>
</evidence>
<dbReference type="AlphaFoldDB" id="A0A1K0HLF7"/>
<evidence type="ECO:0000256" key="1">
    <source>
        <dbReference type="ARBA" id="ARBA00004123"/>
    </source>
</evidence>
<dbReference type="PANTHER" id="PTHR31001">
    <property type="entry name" value="UNCHARACTERIZED TRANSCRIPTIONAL REGULATORY PROTEIN"/>
    <property type="match status" value="1"/>
</dbReference>
<dbReference type="Pfam" id="PF00172">
    <property type="entry name" value="Zn_clus"/>
    <property type="match status" value="1"/>
</dbReference>
<name>A0A1K0HLF7_9BASI</name>
<dbReference type="InterPro" id="IPR050613">
    <property type="entry name" value="Sec_Metabolite_Reg"/>
</dbReference>
<dbReference type="SUPFAM" id="SSF57701">
    <property type="entry name" value="Zn2/Cys6 DNA-binding domain"/>
    <property type="match status" value="1"/>
</dbReference>
<feature type="compositionally biased region" description="Basic and acidic residues" evidence="3">
    <location>
        <begin position="718"/>
        <end position="734"/>
    </location>
</feature>
<evidence type="ECO:0000256" key="3">
    <source>
        <dbReference type="SAM" id="MobiDB-lite"/>
    </source>
</evidence>
<gene>
    <name evidence="6" type="ORF">UBRO2_03833</name>
    <name evidence="5" type="ORF">UBRO_07905</name>
</gene>
<dbReference type="InterPro" id="IPR001138">
    <property type="entry name" value="Zn2Cys6_DnaBD"/>
</dbReference>
<dbReference type="GO" id="GO:0005634">
    <property type="term" value="C:nucleus"/>
    <property type="evidence" value="ECO:0007669"/>
    <property type="project" value="UniProtKB-SubCell"/>
</dbReference>
<keyword evidence="2" id="KW-0539">Nucleus</keyword>
<dbReference type="EMBL" id="ULHB01000078">
    <property type="protein sequence ID" value="SYW80565.1"/>
    <property type="molecule type" value="Genomic_DNA"/>
</dbReference>
<dbReference type="GO" id="GO:0008270">
    <property type="term" value="F:zinc ion binding"/>
    <property type="evidence" value="ECO:0007669"/>
    <property type="project" value="InterPro"/>
</dbReference>
<dbReference type="Proteomes" id="UP000658997">
    <property type="component" value="Unassembled WGS sequence"/>
</dbReference>
<dbReference type="CDD" id="cd12148">
    <property type="entry name" value="fungal_TF_MHR"/>
    <property type="match status" value="1"/>
</dbReference>
<protein>
    <recommendedName>
        <fullName evidence="4">Zn(2)-C6 fungal-type domain-containing protein</fullName>
    </recommendedName>
</protein>
<sequence length="781" mass="86962">MSQLHHPRPYDEELNGNKRRKVNTCLQCKARKVKCDKVRPLCGPCQRRRIPADRCVFADEADPETLQHYLGPEYLAQQGYHMSELNAQSTVAQASNLLAFQDPQARAVFDRITREIRQGEAPGTVNSDGVVAAAVAAASGGNLNPAIDGTILATTTVAGPNGAGAAAKTAAETMRTLEPANLFPFASEPTHERTKLILGLLPNDHVVNVLLDSLRTFESKSPLGISWRLIRIQLINLRGDISDWRTGQVEEPDVDLSFLALLFDLMVSAIDCKPVEEIISEGIALTPEQVPEMTDRWHATCQALLAMSNFVHEPNMNTVCTEFLFYLYELRRGRSRLALNHLQSSFSRAKLICMHQLSSAQEDATRWSTTSESDDLTIRTGAVTAMRKAQFEGGEVFAISEEQTLLDSIRPSSSSSSSTIRRRELLQTNIPDRTHLVREAARMLFVSLTWHLELVTPSPPLADSIGDSIWTTELGSIDEAHLPDGESASLPSGPTLSSISTHFFQFLAASTQFLLRQKRQQPHTSQVVRVELLGVVSEWNGIAETHLTRIREQIGADRTMLNHFSLLIHHWTRIRLLRPYFGQLEESPSLAASRSTLIDSCREALSQVSKIVATTSDVHLSIFHPLVSAIKTNATLILSLHLLVRANFNDSNGTAEWAQVRDLVKGSLPLLWASTLEAGQHRLGEFKAWRKQFRAMVEEILTAAFERKRVALEEQPRIKNEDGELPEKKGLDAEDKVEDSVGGVTEDNALKVYKNEMLKDGDPIWRHSLVFDSLESYLRSL</sequence>
<keyword evidence="8" id="KW-1185">Reference proteome</keyword>
<reference evidence="5" key="2">
    <citation type="submission" date="2016-04" db="EMBL/GenBank/DDBJ databases">
        <authorList>
            <person name="Evans L.H."/>
            <person name="Alamgir A."/>
            <person name="Owens N."/>
            <person name="Weber N.D."/>
            <person name="Virtaneva K."/>
            <person name="Barbian K."/>
            <person name="Babar A."/>
            <person name="Rosenke K."/>
        </authorList>
    </citation>
    <scope>NUCLEOTIDE SEQUENCE</scope>
    <source>
        <strain evidence="5">UB2112</strain>
    </source>
</reference>
<dbReference type="OrthoDB" id="3362851at2759"/>
<dbReference type="CDD" id="cd00067">
    <property type="entry name" value="GAL4"/>
    <property type="match status" value="1"/>
</dbReference>
<evidence type="ECO:0000256" key="2">
    <source>
        <dbReference type="ARBA" id="ARBA00023242"/>
    </source>
</evidence>
<reference evidence="7" key="1">
    <citation type="submission" date="2016-04" db="EMBL/GenBank/DDBJ databases">
        <authorList>
            <person name="Guldener U."/>
            <person name="Guldener U."/>
        </authorList>
    </citation>
    <scope>NUCLEOTIDE SEQUENCE [LARGE SCALE GENOMIC DNA]</scope>
    <source>
        <strain evidence="7">UB2112</strain>
    </source>
</reference>
<comment type="subcellular location">
    <subcellularLocation>
        <location evidence="1">Nucleus</location>
    </subcellularLocation>
</comment>
<dbReference type="InterPro" id="IPR036864">
    <property type="entry name" value="Zn2-C6_fun-type_DNA-bd_sf"/>
</dbReference>